<evidence type="ECO:0000256" key="8">
    <source>
        <dbReference type="ARBA" id="ARBA00023306"/>
    </source>
</evidence>
<dbReference type="InterPro" id="IPR013221">
    <property type="entry name" value="Mur_ligase_cen"/>
</dbReference>
<dbReference type="Pfam" id="PF08245">
    <property type="entry name" value="Mur_ligase_M"/>
    <property type="match status" value="1"/>
</dbReference>
<keyword evidence="14" id="KW-1185">Reference proteome</keyword>
<dbReference type="PANTHER" id="PTHR43692:SF1">
    <property type="entry name" value="UDP-N-ACETYLMURAMOYLALANINE--D-GLUTAMATE LIGASE"/>
    <property type="match status" value="1"/>
</dbReference>
<comment type="function">
    <text evidence="9 10">Cell wall formation. Catalyzes the addition of glutamate to the nucleotide precursor UDP-N-acetylmuramoyl-L-alanine (UMA).</text>
</comment>
<keyword evidence="9 10" id="KW-0573">Peptidoglycan synthesis</keyword>
<name>M1LN25_9PROT</name>
<dbReference type="PANTHER" id="PTHR43692">
    <property type="entry name" value="UDP-N-ACETYLMURAMOYLALANINE--D-GLUTAMATE LIGASE"/>
    <property type="match status" value="1"/>
</dbReference>
<evidence type="ECO:0000256" key="4">
    <source>
        <dbReference type="ARBA" id="ARBA00022598"/>
    </source>
</evidence>
<dbReference type="GO" id="GO:0008764">
    <property type="term" value="F:UDP-N-acetylmuramoylalanine-D-glutamate ligase activity"/>
    <property type="evidence" value="ECO:0007669"/>
    <property type="project" value="UniProtKB-UniRule"/>
</dbReference>
<dbReference type="GO" id="GO:0051301">
    <property type="term" value="P:cell division"/>
    <property type="evidence" value="ECO:0007669"/>
    <property type="project" value="UniProtKB-KW"/>
</dbReference>
<dbReference type="Proteomes" id="UP000011547">
    <property type="component" value="Chromosome"/>
</dbReference>
<dbReference type="InterPro" id="IPR005762">
    <property type="entry name" value="MurD"/>
</dbReference>
<dbReference type="SUPFAM" id="SSF53244">
    <property type="entry name" value="MurD-like peptide ligases, peptide-binding domain"/>
    <property type="match status" value="1"/>
</dbReference>
<keyword evidence="3 9" id="KW-0963">Cytoplasm</keyword>
<evidence type="ECO:0000256" key="7">
    <source>
        <dbReference type="ARBA" id="ARBA00022840"/>
    </source>
</evidence>
<dbReference type="GO" id="GO:0004326">
    <property type="term" value="F:tetrahydrofolylpolyglutamate synthase activity"/>
    <property type="evidence" value="ECO:0007669"/>
    <property type="project" value="InterPro"/>
</dbReference>
<dbReference type="HOGENOM" id="CLU_032540_1_1_4"/>
<feature type="domain" description="Mur ligase central" evidence="12">
    <location>
        <begin position="132"/>
        <end position="331"/>
    </location>
</feature>
<dbReference type="InterPro" id="IPR004101">
    <property type="entry name" value="Mur_ligase_C"/>
</dbReference>
<comment type="catalytic activity">
    <reaction evidence="9 10">
        <text>UDP-N-acetyl-alpha-D-muramoyl-L-alanine + D-glutamate + ATP = UDP-N-acetyl-alpha-D-muramoyl-L-alanyl-D-glutamate + ADP + phosphate + H(+)</text>
        <dbReference type="Rhea" id="RHEA:16429"/>
        <dbReference type="ChEBI" id="CHEBI:15378"/>
        <dbReference type="ChEBI" id="CHEBI:29986"/>
        <dbReference type="ChEBI" id="CHEBI:30616"/>
        <dbReference type="ChEBI" id="CHEBI:43474"/>
        <dbReference type="ChEBI" id="CHEBI:83898"/>
        <dbReference type="ChEBI" id="CHEBI:83900"/>
        <dbReference type="ChEBI" id="CHEBI:456216"/>
        <dbReference type="EC" id="6.3.2.9"/>
    </reaction>
</comment>
<sequence>MKKNNELMMIVGLGESGLSVALWYLYKGISIVIVDSHYPQKSVNKLESSSFFAKSSVSYHLGCGDDFNSDWLCGVSQVILSPGIYPNSNLAKNLLFSAKKKNIEIINDIELFSRILDDLYKDINYCPRIIAITGTNGKTTVTSLCHYILHNIGVSVCKAGNIGPPVITVLMDLLKANKLPDVWVVELSSFQLFNVKSLKIEVSVVLNLDFDHIDWHGDIESYWDSKISIINFTKTSLINRNDPKIVEKSKRLKDDIYSFGIDKPSKSGCFGMVLYGGNKWLVLYKLETDNLNLINDADSYFYDNSLVYLLKADLLKIKGDHNYANVLAALQLISFITPITEKIIDVLCHYRGEHHRIEFISEVNGVKYIDDSKATNISATIAALRSCCNKKAILIAGGLGKGQDFSQLRDAIVEYTKSIILLGSSKFDIFEIIKDTNIPCFFVDSMEEAVLKSFQIATPGDIVLLSPACSSLDMFKDYDHRGKIFAKEVMLLNKI</sequence>
<dbReference type="InterPro" id="IPR018109">
    <property type="entry name" value="Folylpolyglutamate_synth_CS"/>
</dbReference>
<evidence type="ECO:0000313" key="14">
    <source>
        <dbReference type="Proteomes" id="UP000011547"/>
    </source>
</evidence>
<evidence type="ECO:0000259" key="12">
    <source>
        <dbReference type="Pfam" id="PF08245"/>
    </source>
</evidence>
<dbReference type="UniPathway" id="UPA00219"/>
<dbReference type="Gene3D" id="3.40.1190.10">
    <property type="entry name" value="Mur-like, catalytic domain"/>
    <property type="match status" value="1"/>
</dbReference>
<evidence type="ECO:0000256" key="9">
    <source>
        <dbReference type="HAMAP-Rule" id="MF_00639"/>
    </source>
</evidence>
<evidence type="ECO:0000259" key="11">
    <source>
        <dbReference type="Pfam" id="PF02875"/>
    </source>
</evidence>
<evidence type="ECO:0000256" key="3">
    <source>
        <dbReference type="ARBA" id="ARBA00022490"/>
    </source>
</evidence>
<dbReference type="PROSITE" id="PS01011">
    <property type="entry name" value="FOLYLPOLYGLU_SYNT_1"/>
    <property type="match status" value="1"/>
</dbReference>
<comment type="similarity">
    <text evidence="9">Belongs to the MurCDEF family.</text>
</comment>
<dbReference type="NCBIfam" id="TIGR01087">
    <property type="entry name" value="murD"/>
    <property type="match status" value="1"/>
</dbReference>
<dbReference type="Pfam" id="PF21799">
    <property type="entry name" value="MurD-like_N"/>
    <property type="match status" value="1"/>
</dbReference>
<dbReference type="GO" id="GO:0005737">
    <property type="term" value="C:cytoplasm"/>
    <property type="evidence" value="ECO:0007669"/>
    <property type="project" value="UniProtKB-SubCell"/>
</dbReference>
<keyword evidence="5 9" id="KW-0132">Cell division</keyword>
<dbReference type="Gene3D" id="3.90.190.20">
    <property type="entry name" value="Mur ligase, C-terminal domain"/>
    <property type="match status" value="1"/>
</dbReference>
<gene>
    <name evidence="9" type="primary">murD</name>
    <name evidence="13" type="ORF">CDSE_0878</name>
</gene>
<dbReference type="STRING" id="1208919.CDSE_0878"/>
<feature type="binding site" evidence="9">
    <location>
        <begin position="134"/>
        <end position="140"/>
    </location>
    <ligand>
        <name>ATP</name>
        <dbReference type="ChEBI" id="CHEBI:30616"/>
    </ligand>
</feature>
<comment type="subcellular location">
    <subcellularLocation>
        <location evidence="1 9 10">Cytoplasm</location>
    </subcellularLocation>
</comment>
<dbReference type="SUPFAM" id="SSF51984">
    <property type="entry name" value="MurCD N-terminal domain"/>
    <property type="match status" value="1"/>
</dbReference>
<dbReference type="PATRIC" id="fig|1208919.3.peg.563"/>
<evidence type="ECO:0000256" key="6">
    <source>
        <dbReference type="ARBA" id="ARBA00022741"/>
    </source>
</evidence>
<dbReference type="GO" id="GO:0071555">
    <property type="term" value="P:cell wall organization"/>
    <property type="evidence" value="ECO:0007669"/>
    <property type="project" value="UniProtKB-KW"/>
</dbReference>
<keyword evidence="9 10" id="KW-0961">Cell wall biogenesis/degradation</keyword>
<dbReference type="EC" id="6.3.2.9" evidence="9 10"/>
<dbReference type="GO" id="GO:0009252">
    <property type="term" value="P:peptidoglycan biosynthetic process"/>
    <property type="evidence" value="ECO:0007669"/>
    <property type="project" value="UniProtKB-UniRule"/>
</dbReference>
<dbReference type="eggNOG" id="COG0771">
    <property type="taxonomic scope" value="Bacteria"/>
</dbReference>
<evidence type="ECO:0000256" key="5">
    <source>
        <dbReference type="ARBA" id="ARBA00022618"/>
    </source>
</evidence>
<dbReference type="HAMAP" id="MF_00639">
    <property type="entry name" value="MurD"/>
    <property type="match status" value="1"/>
</dbReference>
<keyword evidence="6 9" id="KW-0547">Nucleotide-binding</keyword>
<evidence type="ECO:0000256" key="1">
    <source>
        <dbReference type="ARBA" id="ARBA00004496"/>
    </source>
</evidence>
<comment type="pathway">
    <text evidence="2 9 10">Cell wall biogenesis; peptidoglycan biosynthesis.</text>
</comment>
<dbReference type="GO" id="GO:0008360">
    <property type="term" value="P:regulation of cell shape"/>
    <property type="evidence" value="ECO:0007669"/>
    <property type="project" value="UniProtKB-KW"/>
</dbReference>
<dbReference type="EMBL" id="CP003803">
    <property type="protein sequence ID" value="AGF47122.1"/>
    <property type="molecule type" value="Genomic_DNA"/>
</dbReference>
<organism evidence="13 14">
    <name type="scientific">Candidatus Kinetoplastidibacterium desouzai TCC079E</name>
    <dbReference type="NCBI Taxonomy" id="1208919"/>
    <lineage>
        <taxon>Bacteria</taxon>
        <taxon>Pseudomonadati</taxon>
        <taxon>Pseudomonadota</taxon>
        <taxon>Betaproteobacteria</taxon>
        <taxon>Candidatus Kinetoplastidibacterium</taxon>
    </lineage>
</organism>
<dbReference type="InterPro" id="IPR036615">
    <property type="entry name" value="Mur_ligase_C_dom_sf"/>
</dbReference>
<keyword evidence="9 10" id="KW-0133">Cell shape</keyword>
<keyword evidence="8 9" id="KW-0131">Cell cycle</keyword>
<protein>
    <recommendedName>
        <fullName evidence="9 10">UDP-N-acetylmuramoylalanine--D-glutamate ligase</fullName>
        <ecNumber evidence="9 10">6.3.2.9</ecNumber>
    </recommendedName>
    <alternativeName>
        <fullName evidence="9">D-glutamic acid-adding enzyme</fullName>
    </alternativeName>
    <alternativeName>
        <fullName evidence="9">UDP-N-acetylmuramoyl-L-alanyl-D-glutamate synthetase</fullName>
    </alternativeName>
</protein>
<proteinExistence type="inferred from homology"/>
<dbReference type="GO" id="GO:0005524">
    <property type="term" value="F:ATP binding"/>
    <property type="evidence" value="ECO:0007669"/>
    <property type="project" value="UniProtKB-UniRule"/>
</dbReference>
<dbReference type="RefSeq" id="WP_015396533.1">
    <property type="nucleotide sequence ID" value="NC_020294.1"/>
</dbReference>
<feature type="domain" description="Mur ligase C-terminal" evidence="11">
    <location>
        <begin position="355"/>
        <end position="469"/>
    </location>
</feature>
<dbReference type="Pfam" id="PF02875">
    <property type="entry name" value="Mur_ligase_C"/>
    <property type="match status" value="1"/>
</dbReference>
<keyword evidence="4 9" id="KW-0436">Ligase</keyword>
<reference evidence="13 14" key="1">
    <citation type="journal article" date="2013" name="Genome Biol. Evol.">
        <title>Genome evolution and phylogenomic analysis of candidatus kinetoplastibacterium, the betaproteobacterial endosymbionts of strigomonas and angomonas.</title>
        <authorList>
            <person name="Alves J.M."/>
            <person name="Serrano M.G."/>
            <person name="Maia da Silva F."/>
            <person name="Voegtly L.J."/>
            <person name="Matveyev A.V."/>
            <person name="Teixeira M.M."/>
            <person name="Camargo E.P."/>
            <person name="Buck G.A."/>
        </authorList>
    </citation>
    <scope>NUCLEOTIDE SEQUENCE [LARGE SCALE GENOMIC DNA]</scope>
    <source>
        <strain evidence="13 14">TCC079E</strain>
    </source>
</reference>
<keyword evidence="7 9" id="KW-0067">ATP-binding</keyword>
<evidence type="ECO:0000256" key="10">
    <source>
        <dbReference type="RuleBase" id="RU003664"/>
    </source>
</evidence>
<dbReference type="OrthoDB" id="9809796at2"/>
<accession>M1LN25</accession>
<dbReference type="InterPro" id="IPR036565">
    <property type="entry name" value="Mur-like_cat_sf"/>
</dbReference>
<dbReference type="KEGG" id="kde:CDSE_0878"/>
<dbReference type="AlphaFoldDB" id="M1LN25"/>
<evidence type="ECO:0000256" key="2">
    <source>
        <dbReference type="ARBA" id="ARBA00004752"/>
    </source>
</evidence>
<dbReference type="Gene3D" id="3.40.50.720">
    <property type="entry name" value="NAD(P)-binding Rossmann-like Domain"/>
    <property type="match status" value="1"/>
</dbReference>
<evidence type="ECO:0000313" key="13">
    <source>
        <dbReference type="EMBL" id="AGF47122.1"/>
    </source>
</evidence>
<dbReference type="SUPFAM" id="SSF53623">
    <property type="entry name" value="MurD-like peptide ligases, catalytic domain"/>
    <property type="match status" value="1"/>
</dbReference>